<accession>A0ABW2PQY6</accession>
<feature type="domain" description="HTH gntR-type" evidence="4">
    <location>
        <begin position="13"/>
        <end position="80"/>
    </location>
</feature>
<dbReference type="PANTHER" id="PTHR43537:SF24">
    <property type="entry name" value="GLUCONATE OPERON TRANSCRIPTIONAL REPRESSOR"/>
    <property type="match status" value="1"/>
</dbReference>
<comment type="caution">
    <text evidence="5">The sequence shown here is derived from an EMBL/GenBank/DDBJ whole genome shotgun (WGS) entry which is preliminary data.</text>
</comment>
<evidence type="ECO:0000259" key="4">
    <source>
        <dbReference type="PROSITE" id="PS50949"/>
    </source>
</evidence>
<evidence type="ECO:0000256" key="3">
    <source>
        <dbReference type="ARBA" id="ARBA00023163"/>
    </source>
</evidence>
<dbReference type="InterPro" id="IPR036390">
    <property type="entry name" value="WH_DNA-bd_sf"/>
</dbReference>
<reference evidence="6" key="1">
    <citation type="journal article" date="2019" name="Int. J. Syst. Evol. Microbiol.">
        <title>The Global Catalogue of Microorganisms (GCM) 10K type strain sequencing project: providing services to taxonomists for standard genome sequencing and annotation.</title>
        <authorList>
            <consortium name="The Broad Institute Genomics Platform"/>
            <consortium name="The Broad Institute Genome Sequencing Center for Infectious Disease"/>
            <person name="Wu L."/>
            <person name="Ma J."/>
        </authorList>
    </citation>
    <scope>NUCLEOTIDE SEQUENCE [LARGE SCALE GENOMIC DNA]</scope>
    <source>
        <strain evidence="6">CGMCC 1.16305</strain>
    </source>
</reference>
<dbReference type="PANTHER" id="PTHR43537">
    <property type="entry name" value="TRANSCRIPTIONAL REGULATOR, GNTR FAMILY"/>
    <property type="match status" value="1"/>
</dbReference>
<dbReference type="EMBL" id="JBHTCO010000002">
    <property type="protein sequence ID" value="MFC7391826.1"/>
    <property type="molecule type" value="Genomic_DNA"/>
</dbReference>
<dbReference type="Pfam" id="PF00392">
    <property type="entry name" value="GntR"/>
    <property type="match status" value="1"/>
</dbReference>
<gene>
    <name evidence="5" type="ORF">ACFQRG_02305</name>
</gene>
<dbReference type="InterPro" id="IPR036388">
    <property type="entry name" value="WH-like_DNA-bd_sf"/>
</dbReference>
<dbReference type="RefSeq" id="WP_380963198.1">
    <property type="nucleotide sequence ID" value="NZ_JBHTCO010000002.1"/>
</dbReference>
<dbReference type="PRINTS" id="PR00035">
    <property type="entry name" value="HTHGNTR"/>
</dbReference>
<keyword evidence="2" id="KW-0238">DNA-binding</keyword>
<dbReference type="SMART" id="SM00345">
    <property type="entry name" value="HTH_GNTR"/>
    <property type="match status" value="1"/>
</dbReference>
<dbReference type="SUPFAM" id="SSF46785">
    <property type="entry name" value="Winged helix' DNA-binding domain"/>
    <property type="match status" value="1"/>
</dbReference>
<dbReference type="InterPro" id="IPR011711">
    <property type="entry name" value="GntR_C"/>
</dbReference>
<name>A0ABW2PQY6_9BACL</name>
<protein>
    <submittedName>
        <fullName evidence="5">GntR family transcriptional regulator</fullName>
    </submittedName>
</protein>
<dbReference type="InterPro" id="IPR008920">
    <property type="entry name" value="TF_FadR/GntR_C"/>
</dbReference>
<evidence type="ECO:0000256" key="2">
    <source>
        <dbReference type="ARBA" id="ARBA00023125"/>
    </source>
</evidence>
<dbReference type="InterPro" id="IPR000524">
    <property type="entry name" value="Tscrpt_reg_HTH_GntR"/>
</dbReference>
<proteinExistence type="predicted"/>
<keyword evidence="6" id="KW-1185">Reference proteome</keyword>
<dbReference type="Proteomes" id="UP001596505">
    <property type="component" value="Unassembled WGS sequence"/>
</dbReference>
<keyword evidence="1" id="KW-0805">Transcription regulation</keyword>
<evidence type="ECO:0000313" key="6">
    <source>
        <dbReference type="Proteomes" id="UP001596505"/>
    </source>
</evidence>
<dbReference type="Gene3D" id="1.20.120.530">
    <property type="entry name" value="GntR ligand-binding domain-like"/>
    <property type="match status" value="1"/>
</dbReference>
<dbReference type="CDD" id="cd07377">
    <property type="entry name" value="WHTH_GntR"/>
    <property type="match status" value="1"/>
</dbReference>
<dbReference type="SMART" id="SM00895">
    <property type="entry name" value="FCD"/>
    <property type="match status" value="1"/>
</dbReference>
<keyword evidence="3" id="KW-0804">Transcription</keyword>
<evidence type="ECO:0000256" key="1">
    <source>
        <dbReference type="ARBA" id="ARBA00023015"/>
    </source>
</evidence>
<dbReference type="SUPFAM" id="SSF48008">
    <property type="entry name" value="GntR ligand-binding domain-like"/>
    <property type="match status" value="1"/>
</dbReference>
<dbReference type="PROSITE" id="PS50949">
    <property type="entry name" value="HTH_GNTR"/>
    <property type="match status" value="1"/>
</dbReference>
<dbReference type="Pfam" id="PF07729">
    <property type="entry name" value="FCD"/>
    <property type="match status" value="1"/>
</dbReference>
<dbReference type="Gene3D" id="1.10.10.10">
    <property type="entry name" value="Winged helix-like DNA-binding domain superfamily/Winged helix DNA-binding domain"/>
    <property type="match status" value="1"/>
</dbReference>
<evidence type="ECO:0000313" key="5">
    <source>
        <dbReference type="EMBL" id="MFC7391826.1"/>
    </source>
</evidence>
<sequence length="230" mass="26038">MPIPENIKKPIRQSAKTIALNQLQKWITEGVLQSGEKISDADLSQALGVSRTPVREALQILEMQGFVEMQPGKETRITAIDREDIPNIYQTLAALDETAVNAAIEKVTEEDIISLIDINKNFAYAITEKDSLNASKLDEKFHKKIIEISGNHYIDSFTDTLYMHAARVRFVYFKSYVPASISVKEHEKIIEALKAKDKQAAAKIIRENWLRPMEEIIKNLNGKEESSPKN</sequence>
<organism evidence="5 6">
    <name type="scientific">Scopulibacillus cellulosilyticus</name>
    <dbReference type="NCBI Taxonomy" id="2665665"/>
    <lineage>
        <taxon>Bacteria</taxon>
        <taxon>Bacillati</taxon>
        <taxon>Bacillota</taxon>
        <taxon>Bacilli</taxon>
        <taxon>Bacillales</taxon>
        <taxon>Sporolactobacillaceae</taxon>
        <taxon>Scopulibacillus</taxon>
    </lineage>
</organism>